<dbReference type="GO" id="GO:0007165">
    <property type="term" value="P:signal transduction"/>
    <property type="evidence" value="ECO:0007669"/>
    <property type="project" value="InterPro"/>
</dbReference>
<dbReference type="InterPro" id="IPR000157">
    <property type="entry name" value="TIR_dom"/>
</dbReference>
<dbReference type="SUPFAM" id="SSF52200">
    <property type="entry name" value="Toll/Interleukin receptor TIR domain"/>
    <property type="match status" value="1"/>
</dbReference>
<feature type="domain" description="TIR" evidence="3">
    <location>
        <begin position="8"/>
        <end position="118"/>
    </location>
</feature>
<name>A0A2T0KFJ5_9ACTN</name>
<dbReference type="Proteomes" id="UP000239415">
    <property type="component" value="Unassembled WGS sequence"/>
</dbReference>
<dbReference type="InterPro" id="IPR035897">
    <property type="entry name" value="Toll_tir_struct_dom_sf"/>
</dbReference>
<dbReference type="Pfam" id="PF13374">
    <property type="entry name" value="TPR_10"/>
    <property type="match status" value="2"/>
</dbReference>
<evidence type="ECO:0000259" key="3">
    <source>
        <dbReference type="Pfam" id="PF13676"/>
    </source>
</evidence>
<dbReference type="NCBIfam" id="NF040586">
    <property type="entry name" value="FxSxx_TPR"/>
    <property type="match status" value="1"/>
</dbReference>
<dbReference type="PANTHER" id="PTHR46082:SF6">
    <property type="entry name" value="AAA+ ATPASE DOMAIN-CONTAINING PROTEIN-RELATED"/>
    <property type="match status" value="1"/>
</dbReference>
<keyword evidence="5" id="KW-1185">Reference proteome</keyword>
<dbReference type="PANTHER" id="PTHR46082">
    <property type="entry name" value="ATP/GTP-BINDING PROTEIN-RELATED"/>
    <property type="match status" value="1"/>
</dbReference>
<dbReference type="Gene3D" id="3.40.50.10140">
    <property type="entry name" value="Toll/interleukin-1 receptor homology (TIR) domain"/>
    <property type="match status" value="1"/>
</dbReference>
<evidence type="ECO:0000259" key="2">
    <source>
        <dbReference type="Pfam" id="PF00931"/>
    </source>
</evidence>
<dbReference type="Gene3D" id="1.25.40.10">
    <property type="entry name" value="Tetratricopeptide repeat domain"/>
    <property type="match status" value="2"/>
</dbReference>
<evidence type="ECO:0000313" key="4">
    <source>
        <dbReference type="EMBL" id="PRX22147.1"/>
    </source>
</evidence>
<feature type="domain" description="NB-ARC" evidence="2">
    <location>
        <begin position="186"/>
        <end position="336"/>
    </location>
</feature>
<accession>A0A2T0KFJ5</accession>
<sequence>MDGVADRIYISCTGRDRAWAEWARWHLGNAGYETELDVVDWVPGTNFVEAMNRALRRDNPLLVLLSAAYLDPERFTTDEWTARLAQRRRDPSAKLIPLRVENVALDGLWAPIVVPDVFGLSPDKAATSLIDAVRRVVDPAPPRAVSAVSPPYPDARPVVDHGPRPPGSSPAVWNLARRNPSFTGRDGMLNRLHDALQGDHRVAVQALHGMGGVGKTQLALEYAHRFAGEYDLVWWIPSEQPELIGDHLSFLARKLGLVGAGTPIPEAAEAVREYLRQSPRWLLVFDNAEDRDQLAPWLPDGPGHSLITSRNPNWTGTASAVNVDVFSREESAALLHTHLPYLTDDDADRLASALGDLPLAVGQAVDLLAETHLTVDAYLADLASHTADLLSKGRPLGGYPVSLAATVTLTADRLCTADPAAGQLLYLCARLGPEPIPTDLFTARPDMLPEPLNLVASRPVAFARVLGQLGRYGLARVTDEGPILHRLIQAVLRDTVSDPAVHRETVEKLLAAAAPEEVIHPQSWPRWSALVPHLLAVDLASTDNVGLRYAANTAAYYLMIRGDYSTALPLTQQLHQAWTDRHGPDDGTTSAAAATLAGLHRELGNHQQAHDLNEANLLRNRRYLGFHHPDTLAMAGSLAFDLVRLGRLEEALQLTTDTLARSRQTSGDDDPLTLALATVHAGTLHSLGRYEEARELDQDTLARQRRVLGDDHPNTLVSANNLAIDLDKLGEYEQARQLSEDALARQRRIFGDDHPLSLTYAAYLAAVLEHLGEYEQARDLGEDILNRRRRVFGDEDPKTRMAAGDLAVYLDALNRHAEADDLRRQFQLEPGI</sequence>
<dbReference type="SUPFAM" id="SSF48452">
    <property type="entry name" value="TPR-like"/>
    <property type="match status" value="3"/>
</dbReference>
<feature type="region of interest" description="Disordered" evidence="1">
    <location>
        <begin position="143"/>
        <end position="171"/>
    </location>
</feature>
<dbReference type="AlphaFoldDB" id="A0A2T0KFJ5"/>
<dbReference type="SUPFAM" id="SSF52540">
    <property type="entry name" value="P-loop containing nucleoside triphosphate hydrolases"/>
    <property type="match status" value="1"/>
</dbReference>
<dbReference type="Pfam" id="PF00931">
    <property type="entry name" value="NB-ARC"/>
    <property type="match status" value="1"/>
</dbReference>
<dbReference type="InterPro" id="IPR027417">
    <property type="entry name" value="P-loop_NTPase"/>
</dbReference>
<dbReference type="InterPro" id="IPR053137">
    <property type="entry name" value="NLR-like"/>
</dbReference>
<dbReference type="Pfam" id="PF13424">
    <property type="entry name" value="TPR_12"/>
    <property type="match status" value="2"/>
</dbReference>
<reference evidence="4 5" key="1">
    <citation type="submission" date="2018-03" db="EMBL/GenBank/DDBJ databases">
        <title>Genomic Encyclopedia of Archaeal and Bacterial Type Strains, Phase II (KMG-II): from individual species to whole genera.</title>
        <authorList>
            <person name="Goeker M."/>
        </authorList>
    </citation>
    <scope>NUCLEOTIDE SEQUENCE [LARGE SCALE GENOMIC DNA]</scope>
    <source>
        <strain evidence="4 5">DSM 43146</strain>
    </source>
</reference>
<dbReference type="Pfam" id="PF13676">
    <property type="entry name" value="TIR_2"/>
    <property type="match status" value="1"/>
</dbReference>
<evidence type="ECO:0000256" key="1">
    <source>
        <dbReference type="SAM" id="MobiDB-lite"/>
    </source>
</evidence>
<dbReference type="Gene3D" id="3.40.50.300">
    <property type="entry name" value="P-loop containing nucleotide triphosphate hydrolases"/>
    <property type="match status" value="1"/>
</dbReference>
<comment type="caution">
    <text evidence="4">The sequence shown here is derived from an EMBL/GenBank/DDBJ whole genome shotgun (WGS) entry which is preliminary data.</text>
</comment>
<gene>
    <name evidence="4" type="ORF">CLV67_105324</name>
</gene>
<evidence type="ECO:0000313" key="5">
    <source>
        <dbReference type="Proteomes" id="UP000239415"/>
    </source>
</evidence>
<dbReference type="GO" id="GO:0043531">
    <property type="term" value="F:ADP binding"/>
    <property type="evidence" value="ECO:0007669"/>
    <property type="project" value="InterPro"/>
</dbReference>
<organism evidence="4 5">
    <name type="scientific">Actinoplanes italicus</name>
    <dbReference type="NCBI Taxonomy" id="113567"/>
    <lineage>
        <taxon>Bacteria</taxon>
        <taxon>Bacillati</taxon>
        <taxon>Actinomycetota</taxon>
        <taxon>Actinomycetes</taxon>
        <taxon>Micromonosporales</taxon>
        <taxon>Micromonosporaceae</taxon>
        <taxon>Actinoplanes</taxon>
    </lineage>
</organism>
<protein>
    <submittedName>
        <fullName evidence="4">Tetratricopeptide (TPR) repeat protein</fullName>
    </submittedName>
</protein>
<dbReference type="InterPro" id="IPR002182">
    <property type="entry name" value="NB-ARC"/>
</dbReference>
<dbReference type="EMBL" id="PVMZ01000005">
    <property type="protein sequence ID" value="PRX22147.1"/>
    <property type="molecule type" value="Genomic_DNA"/>
</dbReference>
<dbReference type="InterPro" id="IPR011990">
    <property type="entry name" value="TPR-like_helical_dom_sf"/>
</dbReference>
<proteinExistence type="predicted"/>